<evidence type="ECO:0000259" key="8">
    <source>
        <dbReference type="Pfam" id="PF02397"/>
    </source>
</evidence>
<dbReference type="RefSeq" id="WP_165314149.1">
    <property type="nucleotide sequence ID" value="NZ_CP049332.1"/>
</dbReference>
<keyword evidence="3 9" id="KW-0808">Transferase</keyword>
<comment type="subcellular location">
    <subcellularLocation>
        <location evidence="1">Membrane</location>
        <topology evidence="1">Multi-pass membrane protein</topology>
    </subcellularLocation>
</comment>
<dbReference type="GO" id="GO:0089702">
    <property type="term" value="F:undecaprenyl-phosphate glucose phosphotransferase activity"/>
    <property type="evidence" value="ECO:0007669"/>
    <property type="project" value="TreeGrafter"/>
</dbReference>
<comment type="similarity">
    <text evidence="2">Belongs to the bacterial sugar transferase family.</text>
</comment>
<dbReference type="NCBIfam" id="TIGR03013">
    <property type="entry name" value="EpsB_2"/>
    <property type="match status" value="1"/>
</dbReference>
<evidence type="ECO:0000256" key="4">
    <source>
        <dbReference type="ARBA" id="ARBA00022692"/>
    </source>
</evidence>
<dbReference type="InterPro" id="IPR017464">
    <property type="entry name" value="Sugar_tfrase_EpsB_2"/>
</dbReference>
<accession>A0A6G7CQS3</accession>
<feature type="transmembrane region" description="Helical" evidence="7">
    <location>
        <begin position="277"/>
        <end position="304"/>
    </location>
</feature>
<dbReference type="Pfam" id="PF02397">
    <property type="entry name" value="Bac_transf"/>
    <property type="match status" value="1"/>
</dbReference>
<evidence type="ECO:0000256" key="1">
    <source>
        <dbReference type="ARBA" id="ARBA00004141"/>
    </source>
</evidence>
<evidence type="ECO:0000256" key="6">
    <source>
        <dbReference type="ARBA" id="ARBA00023136"/>
    </source>
</evidence>
<evidence type="ECO:0000256" key="5">
    <source>
        <dbReference type="ARBA" id="ARBA00022989"/>
    </source>
</evidence>
<feature type="domain" description="Bacterial sugar transferase" evidence="8">
    <location>
        <begin position="280"/>
        <end position="462"/>
    </location>
</feature>
<reference evidence="9 10" key="1">
    <citation type="submission" date="2020-02" db="EMBL/GenBank/DDBJ databases">
        <title>A complete genome of a marine bacterium Vibrio sp. ZWAL4003 isolated from the mangrove sediment with the ability to degrade polysaccharides.</title>
        <authorList>
            <person name="Wu J."/>
            <person name="Qu W."/>
            <person name="Zeng R."/>
        </authorList>
    </citation>
    <scope>NUCLEOTIDE SEQUENCE [LARGE SCALE GENOMIC DNA]</scope>
    <source>
        <strain evidence="9 10">ZWAL4003</strain>
    </source>
</reference>
<proteinExistence type="inferred from homology"/>
<organism evidence="9 10">
    <name type="scientific">Vibrio ziniensis</name>
    <dbReference type="NCBI Taxonomy" id="2711221"/>
    <lineage>
        <taxon>Bacteria</taxon>
        <taxon>Pseudomonadati</taxon>
        <taxon>Pseudomonadota</taxon>
        <taxon>Gammaproteobacteria</taxon>
        <taxon>Vibrionales</taxon>
        <taxon>Vibrionaceae</taxon>
        <taxon>Vibrio</taxon>
    </lineage>
</organism>
<dbReference type="GO" id="GO:0016020">
    <property type="term" value="C:membrane"/>
    <property type="evidence" value="ECO:0007669"/>
    <property type="project" value="UniProtKB-SubCell"/>
</dbReference>
<dbReference type="PANTHER" id="PTHR30576">
    <property type="entry name" value="COLANIC BIOSYNTHESIS UDP-GLUCOSE LIPID CARRIER TRANSFERASE"/>
    <property type="match status" value="1"/>
</dbReference>
<dbReference type="Proteomes" id="UP000503003">
    <property type="component" value="Chromosome 2"/>
</dbReference>
<evidence type="ECO:0000256" key="7">
    <source>
        <dbReference type="SAM" id="Phobius"/>
    </source>
</evidence>
<dbReference type="KEGG" id="vzi:G5S32_21400"/>
<protein>
    <submittedName>
        <fullName evidence="9">TIGR03013 family PEP-CTERM/XrtA system glycosyltransferase</fullName>
    </submittedName>
</protein>
<feature type="transmembrane region" description="Helical" evidence="7">
    <location>
        <begin position="83"/>
        <end position="102"/>
    </location>
</feature>
<dbReference type="InterPro" id="IPR017475">
    <property type="entry name" value="EPS_sugar_tfrase"/>
</dbReference>
<evidence type="ECO:0000313" key="9">
    <source>
        <dbReference type="EMBL" id="QIH44497.1"/>
    </source>
</evidence>
<feature type="transmembrane region" description="Helical" evidence="7">
    <location>
        <begin position="12"/>
        <end position="31"/>
    </location>
</feature>
<sequence length="467" mass="53672">MNGSHFSEFKPSSSVIIISDIVAICTTFLICEILLKKIDTGNLLNDSWHHSYIYLMIFLPILLLTLLSVGLYNGRLRVTSSGINSRVVVATSLAYLLVKSIYHVSLINELPSHFAEYNLIAVSASIMLLRFIISKTPYQNLGVKRILILGAGRRASLIEQYMRRKSDRIGIDIVGFVEMECDADGSIQNEKKIILNQPLETYVIDNNINEVVIACDERREVLPNQSLFSCRRSGVKIIDIIDFFERETGQVAVNHVYPSWIIYGSNNTYHSPIHHSLYWAFNAVFALCIFVLTWPFMLMTVVAIKFEEGWRAPVLYSQSRTGLDGKIFKIYKFRSMRTDAEKDGVKWAQLSDPRVTRVGAFIRKYRIDELPQLFNVINGDMDFVGPRPERPEFTKVFEHEIPYYNHRFNVKPGLTGWAQLKYPYGSNENDAVEKLKYDLYYIKNRGFLFDILILLRTAEIVIFGKGR</sequence>
<feature type="transmembrane region" description="Helical" evidence="7">
    <location>
        <begin position="114"/>
        <end position="133"/>
    </location>
</feature>
<dbReference type="NCBIfam" id="TIGR03025">
    <property type="entry name" value="EPS_sugtrans"/>
    <property type="match status" value="1"/>
</dbReference>
<dbReference type="AlphaFoldDB" id="A0A6G7CQS3"/>
<keyword evidence="4 7" id="KW-0812">Transmembrane</keyword>
<keyword evidence="10" id="KW-1185">Reference proteome</keyword>
<evidence type="ECO:0000313" key="10">
    <source>
        <dbReference type="Proteomes" id="UP000503003"/>
    </source>
</evidence>
<evidence type="ECO:0000256" key="2">
    <source>
        <dbReference type="ARBA" id="ARBA00006464"/>
    </source>
</evidence>
<evidence type="ECO:0000256" key="3">
    <source>
        <dbReference type="ARBA" id="ARBA00022679"/>
    </source>
</evidence>
<keyword evidence="6 7" id="KW-0472">Membrane</keyword>
<dbReference type="Gene3D" id="3.40.50.720">
    <property type="entry name" value="NAD(P)-binding Rossmann-like Domain"/>
    <property type="match status" value="1"/>
</dbReference>
<keyword evidence="5 7" id="KW-1133">Transmembrane helix</keyword>
<dbReference type="InterPro" id="IPR003362">
    <property type="entry name" value="Bact_transf"/>
</dbReference>
<name>A0A6G7CQS3_9VIBR</name>
<dbReference type="PANTHER" id="PTHR30576:SF21">
    <property type="entry name" value="UDP-GLUCOSE:UNDECAPRENYL-PHOSPHATE GLUCOSE-1-PHOSPHATE TRANSFERASE"/>
    <property type="match status" value="1"/>
</dbReference>
<dbReference type="EMBL" id="CP049332">
    <property type="protein sequence ID" value="QIH44497.1"/>
    <property type="molecule type" value="Genomic_DNA"/>
</dbReference>
<gene>
    <name evidence="9" type="ORF">G5S32_21400</name>
</gene>
<dbReference type="GO" id="GO:0009242">
    <property type="term" value="P:colanic acid biosynthetic process"/>
    <property type="evidence" value="ECO:0007669"/>
    <property type="project" value="TreeGrafter"/>
</dbReference>
<feature type="transmembrane region" description="Helical" evidence="7">
    <location>
        <begin position="52"/>
        <end position="71"/>
    </location>
</feature>